<keyword evidence="2" id="KW-1185">Reference proteome</keyword>
<evidence type="ECO:0000313" key="1">
    <source>
        <dbReference type="EMBL" id="MFK4753404.1"/>
    </source>
</evidence>
<dbReference type="Proteomes" id="UP001620597">
    <property type="component" value="Unassembled WGS sequence"/>
</dbReference>
<organism evidence="1 2">
    <name type="scientific">Oceanobacter antarcticus</name>
    <dbReference type="NCBI Taxonomy" id="3133425"/>
    <lineage>
        <taxon>Bacteria</taxon>
        <taxon>Pseudomonadati</taxon>
        <taxon>Pseudomonadota</taxon>
        <taxon>Gammaproteobacteria</taxon>
        <taxon>Oceanospirillales</taxon>
        <taxon>Oceanospirillaceae</taxon>
        <taxon>Oceanobacter</taxon>
    </lineage>
</organism>
<proteinExistence type="predicted"/>
<comment type="caution">
    <text evidence="1">The sequence shown here is derived from an EMBL/GenBank/DDBJ whole genome shotgun (WGS) entry which is preliminary data.</text>
</comment>
<protein>
    <submittedName>
        <fullName evidence="1">Uncharacterized protein</fullName>
    </submittedName>
</protein>
<gene>
    <name evidence="1" type="ORF">WG929_13390</name>
</gene>
<sequence length="169" mass="19284">MSRSESSLLPATLWRQPVADNESVVGRSERWFICEQRDPFHPTLPTAGCGYSVITWADLFLRSYANGLFRRGRPDLAIQIGQVHQVFDTLEQSEGEDWRRRETEAYEFAVEHYDDLHNAGAPESLLQAFQLVMLLLMAINQLRKQYSGQGVLMSYASLEEALNVNGEIF</sequence>
<name>A0ABW8NKA0_9GAMM</name>
<reference evidence="1 2" key="1">
    <citation type="submission" date="2024-03" db="EMBL/GenBank/DDBJ databases">
        <title>High-quality draft genome sequence of Oceanobacter sp. wDCs-4.</title>
        <authorList>
            <person name="Dong C."/>
        </authorList>
    </citation>
    <scope>NUCLEOTIDE SEQUENCE [LARGE SCALE GENOMIC DNA]</scope>
    <source>
        <strain evidence="2">wDCs-4</strain>
    </source>
</reference>
<accession>A0ABW8NKA0</accession>
<dbReference type="EMBL" id="JBBKTX010000016">
    <property type="protein sequence ID" value="MFK4753404.1"/>
    <property type="molecule type" value="Genomic_DNA"/>
</dbReference>
<evidence type="ECO:0000313" key="2">
    <source>
        <dbReference type="Proteomes" id="UP001620597"/>
    </source>
</evidence>
<dbReference type="RefSeq" id="WP_416206447.1">
    <property type="nucleotide sequence ID" value="NZ_JBBKTX010000016.1"/>
</dbReference>